<dbReference type="GO" id="GO:0008195">
    <property type="term" value="F:phosphatidate phosphatase activity"/>
    <property type="evidence" value="ECO:0007669"/>
    <property type="project" value="TreeGrafter"/>
</dbReference>
<feature type="domain" description="LNS2/PITP" evidence="3">
    <location>
        <begin position="227"/>
        <end position="390"/>
    </location>
</feature>
<dbReference type="SMART" id="SM00775">
    <property type="entry name" value="LNS2"/>
    <property type="match status" value="1"/>
</dbReference>
<gene>
    <name evidence="5" type="primary">Aste57867_18384</name>
    <name evidence="4" type="ORF">As57867_018322</name>
    <name evidence="5" type="ORF">ASTE57867_18384</name>
</gene>
<dbReference type="Pfam" id="PF04571">
    <property type="entry name" value="Lipin_N"/>
    <property type="match status" value="1"/>
</dbReference>
<evidence type="ECO:0000313" key="4">
    <source>
        <dbReference type="EMBL" id="KAF0690193.1"/>
    </source>
</evidence>
<dbReference type="AlphaFoldDB" id="A0A485LBD7"/>
<sequence>MSAEDAFNLFGGPPASNNPSKEVMNSAHYASLFPMQPKKTETTSSDDNPFDLFPSASSHANRQDLDELDELFPTKHRDASSRPAPPPAAVPAPSPVMPDDFKKSGNAMDIVFARNESGTSVGCTPWHVAFSSSPFQASSTGDKVDVFVNGAKLTTSMYLTDKGRCQFASGLEQPDDMTLAAVSSILPLDHPPLYALMRFEHRKPNQPTSVVRVVECRLFVWGPDDAVVVADLDGTITKNDVEGHIRTLRLGQHDFVHAGVCDFYARLHQIGLRVLYLTARPINWADASREHLDNVTQGQARLPPGPLLTNSMGMTGALWTEVVHKNPNVFKASVLNSVQMACIAGGRVSPHPVFVAGFGNRPTDVQAYADVGIDRAAIFLIDPASNLRAVESNCPVFASYADPHALVYLLPRLKHKVPLAIDDALDAHEAYMLVAADEYLQRTQRTAFAHV</sequence>
<dbReference type="InterPro" id="IPR026058">
    <property type="entry name" value="LIPIN"/>
</dbReference>
<dbReference type="InterPro" id="IPR036412">
    <property type="entry name" value="HAD-like_sf"/>
</dbReference>
<accession>A0A485LBD7</accession>
<reference evidence="4" key="2">
    <citation type="submission" date="2019-06" db="EMBL/GenBank/DDBJ databases">
        <title>Genomics analysis of Aphanomyces spp. identifies a new class of oomycete effector associated with host adaptation.</title>
        <authorList>
            <person name="Gaulin E."/>
        </authorList>
    </citation>
    <scope>NUCLEOTIDE SEQUENCE</scope>
    <source>
        <strain evidence="4">CBS 578.67</strain>
    </source>
</reference>
<name>A0A485LBD7_9STRA</name>
<keyword evidence="6" id="KW-1185">Reference proteome</keyword>
<feature type="compositionally biased region" description="Pro residues" evidence="2">
    <location>
        <begin position="83"/>
        <end position="96"/>
    </location>
</feature>
<evidence type="ECO:0000256" key="1">
    <source>
        <dbReference type="ARBA" id="ARBA00005476"/>
    </source>
</evidence>
<comment type="similarity">
    <text evidence="1">Belongs to the lipin family.</text>
</comment>
<dbReference type="SUPFAM" id="SSF56784">
    <property type="entry name" value="HAD-like"/>
    <property type="match status" value="1"/>
</dbReference>
<evidence type="ECO:0000259" key="3">
    <source>
        <dbReference type="SMART" id="SM00775"/>
    </source>
</evidence>
<protein>
    <submittedName>
        <fullName evidence="5">Aste57867_18384 protein</fullName>
    </submittedName>
</protein>
<dbReference type="EMBL" id="CAADRA010006410">
    <property type="protein sequence ID" value="VFT95120.1"/>
    <property type="molecule type" value="Genomic_DNA"/>
</dbReference>
<dbReference type="Pfam" id="PF08235">
    <property type="entry name" value="LNS2"/>
    <property type="match status" value="1"/>
</dbReference>
<evidence type="ECO:0000313" key="6">
    <source>
        <dbReference type="Proteomes" id="UP000332933"/>
    </source>
</evidence>
<dbReference type="OrthoDB" id="4567at2759"/>
<organism evidence="5 6">
    <name type="scientific">Aphanomyces stellatus</name>
    <dbReference type="NCBI Taxonomy" id="120398"/>
    <lineage>
        <taxon>Eukaryota</taxon>
        <taxon>Sar</taxon>
        <taxon>Stramenopiles</taxon>
        <taxon>Oomycota</taxon>
        <taxon>Saprolegniomycetes</taxon>
        <taxon>Saprolegniales</taxon>
        <taxon>Verrucalvaceae</taxon>
        <taxon>Aphanomyces</taxon>
    </lineage>
</organism>
<dbReference type="Gene3D" id="3.40.50.1000">
    <property type="entry name" value="HAD superfamily/HAD-like"/>
    <property type="match status" value="1"/>
</dbReference>
<dbReference type="InterPro" id="IPR013209">
    <property type="entry name" value="LNS2"/>
</dbReference>
<dbReference type="PANTHER" id="PTHR12181:SF12">
    <property type="entry name" value="PHOSPHATIDATE PHOSPHATASE"/>
    <property type="match status" value="1"/>
</dbReference>
<dbReference type="EMBL" id="VJMH01006389">
    <property type="protein sequence ID" value="KAF0690193.1"/>
    <property type="molecule type" value="Genomic_DNA"/>
</dbReference>
<dbReference type="PANTHER" id="PTHR12181">
    <property type="entry name" value="LIPIN"/>
    <property type="match status" value="1"/>
</dbReference>
<dbReference type="InterPro" id="IPR031315">
    <property type="entry name" value="LNS2/PITP"/>
</dbReference>
<dbReference type="InterPro" id="IPR023214">
    <property type="entry name" value="HAD_sf"/>
</dbReference>
<reference evidence="5 6" key="1">
    <citation type="submission" date="2019-03" db="EMBL/GenBank/DDBJ databases">
        <authorList>
            <person name="Gaulin E."/>
            <person name="Dumas B."/>
        </authorList>
    </citation>
    <scope>NUCLEOTIDE SEQUENCE [LARGE SCALE GENOMIC DNA]</scope>
    <source>
        <strain evidence="5">CBS 568.67</strain>
    </source>
</reference>
<dbReference type="InterPro" id="IPR007651">
    <property type="entry name" value="Lipin_N"/>
</dbReference>
<evidence type="ECO:0000313" key="5">
    <source>
        <dbReference type="EMBL" id="VFT95120.1"/>
    </source>
</evidence>
<dbReference type="Proteomes" id="UP000332933">
    <property type="component" value="Unassembled WGS sequence"/>
</dbReference>
<evidence type="ECO:0000256" key="2">
    <source>
        <dbReference type="SAM" id="MobiDB-lite"/>
    </source>
</evidence>
<proteinExistence type="inferred from homology"/>
<feature type="region of interest" description="Disordered" evidence="2">
    <location>
        <begin position="1"/>
        <end position="96"/>
    </location>
</feature>